<gene>
    <name evidence="1" type="ORF">D5400_20645</name>
</gene>
<dbReference type="KEGG" id="abaw:D5400_20645"/>
<dbReference type="AlphaFoldDB" id="A0A3S9B8R3"/>
<dbReference type="Proteomes" id="UP000268192">
    <property type="component" value="Chromosome"/>
</dbReference>
<proteinExistence type="predicted"/>
<evidence type="ECO:0000313" key="1">
    <source>
        <dbReference type="EMBL" id="AZN73376.1"/>
    </source>
</evidence>
<organism evidence="1 2">
    <name type="scientific">Georhizobium profundi</name>
    <dbReference type="NCBI Taxonomy" id="2341112"/>
    <lineage>
        <taxon>Bacteria</taxon>
        <taxon>Pseudomonadati</taxon>
        <taxon>Pseudomonadota</taxon>
        <taxon>Alphaproteobacteria</taxon>
        <taxon>Hyphomicrobiales</taxon>
        <taxon>Rhizobiaceae</taxon>
        <taxon>Georhizobium</taxon>
    </lineage>
</organism>
<sequence length="60" mass="7091">MELLRSLMRVARDNEDRPWPSRPTVTREERDEAQAQFQVISRLYNLLVPNTTGCGPTYRR</sequence>
<dbReference type="EMBL" id="CP032509">
    <property type="protein sequence ID" value="AZN73376.1"/>
    <property type="molecule type" value="Genomic_DNA"/>
</dbReference>
<name>A0A3S9B8R3_9HYPH</name>
<reference evidence="1 2" key="1">
    <citation type="submission" date="2018-09" db="EMBL/GenBank/DDBJ databases">
        <title>Marinorhizobium profundi gen. nov., sp. nov., isolated from a deep-sea sediment sample from the New Britain Trench and proposal of Marinorhizobiaceae fam. nov. in the order Rhizobiales of the class Alphaproteobacteria.</title>
        <authorList>
            <person name="Cao J."/>
        </authorList>
    </citation>
    <scope>NUCLEOTIDE SEQUENCE [LARGE SCALE GENOMIC DNA]</scope>
    <source>
        <strain evidence="1 2">WS11</strain>
    </source>
</reference>
<protein>
    <submittedName>
        <fullName evidence="1">Uncharacterized protein</fullName>
    </submittedName>
</protein>
<evidence type="ECO:0000313" key="2">
    <source>
        <dbReference type="Proteomes" id="UP000268192"/>
    </source>
</evidence>
<accession>A0A3S9B8R3</accession>
<keyword evidence="2" id="KW-1185">Reference proteome</keyword>